<dbReference type="Pfam" id="PF03619">
    <property type="entry name" value="Solute_trans_a"/>
    <property type="match status" value="1"/>
</dbReference>
<evidence type="ECO:0000256" key="4">
    <source>
        <dbReference type="ARBA" id="ARBA00023136"/>
    </source>
</evidence>
<evidence type="ECO:0000313" key="6">
    <source>
        <dbReference type="EMBL" id="KAF7818051.1"/>
    </source>
</evidence>
<accession>A0A834TAJ8</accession>
<gene>
    <name evidence="6" type="ORF">G2W53_023506</name>
</gene>
<reference evidence="6" key="1">
    <citation type="submission" date="2020-09" db="EMBL/GenBank/DDBJ databases">
        <title>Genome-Enabled Discovery of Anthraquinone Biosynthesis in Senna tora.</title>
        <authorList>
            <person name="Kang S.-H."/>
            <person name="Pandey R.P."/>
            <person name="Lee C.-M."/>
            <person name="Sim J.-S."/>
            <person name="Jeong J.-T."/>
            <person name="Choi B.-S."/>
            <person name="Jung M."/>
            <person name="Ginzburg D."/>
            <person name="Zhao K."/>
            <person name="Won S.Y."/>
            <person name="Oh T.-J."/>
            <person name="Yu Y."/>
            <person name="Kim N.-H."/>
            <person name="Lee O.R."/>
            <person name="Lee T.-H."/>
            <person name="Bashyal P."/>
            <person name="Kim T.-S."/>
            <person name="Lee W.-H."/>
            <person name="Kawkins C."/>
            <person name="Kim C.-K."/>
            <person name="Kim J.S."/>
            <person name="Ahn B.O."/>
            <person name="Rhee S.Y."/>
            <person name="Sohng J.K."/>
        </authorList>
    </citation>
    <scope>NUCLEOTIDE SEQUENCE</scope>
    <source>
        <tissue evidence="6">Leaf</tissue>
    </source>
</reference>
<protein>
    <submittedName>
        <fullName evidence="6">Transmembrane protein 184A-like</fullName>
    </submittedName>
</protein>
<comment type="caution">
    <text evidence="6">The sequence shown here is derived from an EMBL/GenBank/DDBJ whole genome shotgun (WGS) entry which is preliminary data.</text>
</comment>
<evidence type="ECO:0000313" key="7">
    <source>
        <dbReference type="Proteomes" id="UP000634136"/>
    </source>
</evidence>
<feature type="transmembrane region" description="Helical" evidence="5">
    <location>
        <begin position="43"/>
        <end position="63"/>
    </location>
</feature>
<feature type="transmembrane region" description="Helical" evidence="5">
    <location>
        <begin position="242"/>
        <end position="264"/>
    </location>
</feature>
<proteinExistence type="predicted"/>
<evidence type="ECO:0000256" key="5">
    <source>
        <dbReference type="SAM" id="Phobius"/>
    </source>
</evidence>
<keyword evidence="2 5" id="KW-0812">Transmembrane</keyword>
<keyword evidence="4 5" id="KW-0472">Membrane</keyword>
<dbReference type="PANTHER" id="PTHR23423">
    <property type="entry name" value="ORGANIC SOLUTE TRANSPORTER-RELATED"/>
    <property type="match status" value="1"/>
</dbReference>
<keyword evidence="7" id="KW-1185">Reference proteome</keyword>
<evidence type="ECO:0000256" key="1">
    <source>
        <dbReference type="ARBA" id="ARBA00004141"/>
    </source>
</evidence>
<dbReference type="AlphaFoldDB" id="A0A834TAJ8"/>
<organism evidence="6 7">
    <name type="scientific">Senna tora</name>
    <dbReference type="NCBI Taxonomy" id="362788"/>
    <lineage>
        <taxon>Eukaryota</taxon>
        <taxon>Viridiplantae</taxon>
        <taxon>Streptophyta</taxon>
        <taxon>Embryophyta</taxon>
        <taxon>Tracheophyta</taxon>
        <taxon>Spermatophyta</taxon>
        <taxon>Magnoliopsida</taxon>
        <taxon>eudicotyledons</taxon>
        <taxon>Gunneridae</taxon>
        <taxon>Pentapetalae</taxon>
        <taxon>rosids</taxon>
        <taxon>fabids</taxon>
        <taxon>Fabales</taxon>
        <taxon>Fabaceae</taxon>
        <taxon>Caesalpinioideae</taxon>
        <taxon>Cassia clade</taxon>
        <taxon>Senna</taxon>
    </lineage>
</organism>
<dbReference type="GO" id="GO:0016020">
    <property type="term" value="C:membrane"/>
    <property type="evidence" value="ECO:0007669"/>
    <property type="project" value="UniProtKB-SubCell"/>
</dbReference>
<dbReference type="Proteomes" id="UP000634136">
    <property type="component" value="Unassembled WGS sequence"/>
</dbReference>
<feature type="transmembrane region" description="Helical" evidence="5">
    <location>
        <begin position="208"/>
        <end position="230"/>
    </location>
</feature>
<evidence type="ECO:0000256" key="3">
    <source>
        <dbReference type="ARBA" id="ARBA00022989"/>
    </source>
</evidence>
<feature type="transmembrane region" description="Helical" evidence="5">
    <location>
        <begin position="137"/>
        <end position="156"/>
    </location>
</feature>
<feature type="transmembrane region" description="Helical" evidence="5">
    <location>
        <begin position="176"/>
        <end position="196"/>
    </location>
</feature>
<feature type="transmembrane region" description="Helical" evidence="5">
    <location>
        <begin position="83"/>
        <end position="104"/>
    </location>
</feature>
<dbReference type="SMART" id="SM01417">
    <property type="entry name" value="Solute_trans_a"/>
    <property type="match status" value="1"/>
</dbReference>
<dbReference type="EMBL" id="JAAIUW010000008">
    <property type="protein sequence ID" value="KAF7818051.1"/>
    <property type="molecule type" value="Genomic_DNA"/>
</dbReference>
<evidence type="ECO:0000256" key="2">
    <source>
        <dbReference type="ARBA" id="ARBA00022692"/>
    </source>
</evidence>
<sequence length="415" mass="46767">MGELVPIYYGIVAFFCTCGAIALAVLHIYKHLLNYTEPTYQRFIVRIIFMVPVYALMSFLSLVLPDSSIYFNSIREVYEAWVIYNFLSLCLEWVGGPGAVVLSLNGRILKPSWYLMTCCLPPVPLDGRFIRKCKQGCLQFVILKPILVAVTLILYAKGKYKDGNFSPKQSYLYLTIIYTISYTTALYALVLFYVACKDLLQPFNPVPKFIIIKSVVFLTYWQGVLVFLAAKSGFIKNADEAALLQNFIICVEMLVAAMGHFYAFPYKEYAGANIGESRGLRASIAHALMINDFYHDTVHQFAPTYHDYVLYNHGEGEEGTRKYRSRTFVPIGPEMDTVRRNKHMFGNKLDDIQLSSLSSNTSNPSYSGNVADTMKSSLLVDISNSTSTPYDMTLIDLDESSYPAKVPPADKPGTR</sequence>
<name>A0A834TAJ8_9FABA</name>
<keyword evidence="3 5" id="KW-1133">Transmembrane helix</keyword>
<dbReference type="OrthoDB" id="5348404at2759"/>
<comment type="subcellular location">
    <subcellularLocation>
        <location evidence="1">Membrane</location>
        <topology evidence="1">Multi-pass membrane protein</topology>
    </subcellularLocation>
</comment>
<dbReference type="InterPro" id="IPR005178">
    <property type="entry name" value="Ostalpha/TMEM184C"/>
</dbReference>
<feature type="transmembrane region" description="Helical" evidence="5">
    <location>
        <begin position="6"/>
        <end position="29"/>
    </location>
</feature>